<dbReference type="EMBL" id="CP001679">
    <property type="protein sequence ID" value="ACT60884.1"/>
    <property type="molecule type" value="Genomic_DNA"/>
</dbReference>
<dbReference type="eggNOG" id="ENOG50341N0">
    <property type="taxonomic scope" value="Bacteria"/>
</dbReference>
<feature type="transmembrane region" description="Helical" evidence="1">
    <location>
        <begin position="105"/>
        <end position="123"/>
    </location>
</feature>
<proteinExistence type="predicted"/>
<feature type="transmembrane region" description="Helical" evidence="1">
    <location>
        <begin position="321"/>
        <end position="340"/>
    </location>
</feature>
<evidence type="ECO:0000313" key="3">
    <source>
        <dbReference type="Proteomes" id="UP000002745"/>
    </source>
</evidence>
<dbReference type="Proteomes" id="UP000002745">
    <property type="component" value="Plasmid pHbal01"/>
</dbReference>
<feature type="transmembrane region" description="Helical" evidence="1">
    <location>
        <begin position="130"/>
        <end position="147"/>
    </location>
</feature>
<feature type="transmembrane region" description="Helical" evidence="1">
    <location>
        <begin position="215"/>
        <end position="231"/>
    </location>
</feature>
<organism evidence="2 3">
    <name type="scientific">Hirschia baltica (strain ATCC 49814 / DSM 5838 / IFAM 1418)</name>
    <dbReference type="NCBI Taxonomy" id="582402"/>
    <lineage>
        <taxon>Bacteria</taxon>
        <taxon>Pseudomonadati</taxon>
        <taxon>Pseudomonadota</taxon>
        <taxon>Alphaproteobacteria</taxon>
        <taxon>Hyphomonadales</taxon>
        <taxon>Hyphomonadaceae</taxon>
        <taxon>Hirschia</taxon>
    </lineage>
</organism>
<name>C6XS43_HIRBI</name>
<protein>
    <recommendedName>
        <fullName evidence="4">Glycosyltransferase RgtA/B/C/D-like domain-containing protein</fullName>
    </recommendedName>
</protein>
<evidence type="ECO:0000256" key="1">
    <source>
        <dbReference type="SAM" id="Phobius"/>
    </source>
</evidence>
<dbReference type="RefSeq" id="WP_012778271.1">
    <property type="nucleotide sequence ID" value="NC_012983.1"/>
</dbReference>
<feature type="transmembrane region" description="Helical" evidence="1">
    <location>
        <begin position="378"/>
        <end position="396"/>
    </location>
</feature>
<keyword evidence="1" id="KW-1133">Transmembrane helix</keyword>
<evidence type="ECO:0008006" key="4">
    <source>
        <dbReference type="Google" id="ProtNLM"/>
    </source>
</evidence>
<reference evidence="3" key="1">
    <citation type="journal article" date="2011" name="J. Bacteriol.">
        <title>Genome sequences of eight morphologically diverse alphaproteobacteria.</title>
        <authorList>
            <consortium name="US DOE Joint Genome Institute"/>
            <person name="Brown P.J."/>
            <person name="Kysela D.T."/>
            <person name="Buechlein A."/>
            <person name="Hemmerich C."/>
            <person name="Brun Y.V."/>
        </authorList>
    </citation>
    <scope>NUCLEOTIDE SEQUENCE [LARGE SCALE GENOMIC DNA]</scope>
    <source>
        <strain evidence="3">ATCC 49814 / DSM 5838 / IFAM 1418</strain>
        <plasmid evidence="3">pHbal01</plasmid>
    </source>
</reference>
<accession>C6XS43</accession>
<feature type="transmembrane region" description="Helical" evidence="1">
    <location>
        <begin position="26"/>
        <end position="46"/>
    </location>
</feature>
<keyword evidence="3" id="KW-1185">Reference proteome</keyword>
<evidence type="ECO:0000313" key="2">
    <source>
        <dbReference type="EMBL" id="ACT60884.1"/>
    </source>
</evidence>
<dbReference type="HOGENOM" id="CLU_582366_0_0_5"/>
<keyword evidence="2" id="KW-0614">Plasmid</keyword>
<keyword evidence="1" id="KW-0472">Membrane</keyword>
<sequence>MNKSISNVSSSQETSSRFLSWSTQPITLNAAIIALFHAFLAAQLWTGDFFNSYAYMSDDSFDWVTQGVALNQLISGVDGSDWPVLRQPVFVFIAALDDILGSHGIAFLFAQLLAVFVTCYALGEFARKKGFSIWVSILVPLAWYFSIIGFYKFWILSDTLASSFMTLSVVLLLERLEKLNDTTNAAVLTFQEKFKILLPALCVSALAGLTQTYGLIPFLVIPTVYIASYFLKWTSKSTAIFAGLAMISATLLVFGGKAVWSAIIPHASEPKQFVLLEVGLGMASFYSSVWPLAFGTFLPAILVGIYARFKSKLWIPSVEQLALLGLMSAFATMTFIYQWTESRLTYMYLPLVWLTLLAWNNKVVSYMTPSLTRLSERVLLVASTTTIAVGLIIHPGDYWKPDLAKTRLAPSQNWILSTFTAQPLDRFHLQTMCEGMSDVCEKAEYLPQASPYRTMMFEEYKRRTLLEEE</sequence>
<feature type="transmembrane region" description="Helical" evidence="1">
    <location>
        <begin position="346"/>
        <end position="366"/>
    </location>
</feature>
<geneLocation type="plasmid" evidence="2 3">
    <name>pHbal01</name>
</geneLocation>
<keyword evidence="1" id="KW-0812">Transmembrane</keyword>
<dbReference type="AlphaFoldDB" id="C6XS43"/>
<dbReference type="OrthoDB" id="5451131at2"/>
<feature type="transmembrane region" description="Helical" evidence="1">
    <location>
        <begin position="283"/>
        <end position="309"/>
    </location>
</feature>
<gene>
    <name evidence="2" type="ordered locus">Hbal_3217</name>
</gene>
<feature type="transmembrane region" description="Helical" evidence="1">
    <location>
        <begin position="238"/>
        <end position="263"/>
    </location>
</feature>
<dbReference type="KEGG" id="hba:Hbal_3217"/>